<accession>A0ABV0YHY9</accession>
<proteinExistence type="predicted"/>
<evidence type="ECO:0000256" key="1">
    <source>
        <dbReference type="SAM" id="MobiDB-lite"/>
    </source>
</evidence>
<name>A0ABV0YHY9_9TELE</name>
<evidence type="ECO:0000313" key="3">
    <source>
        <dbReference type="Proteomes" id="UP001469553"/>
    </source>
</evidence>
<gene>
    <name evidence="2" type="ORF">AMECASPLE_032534</name>
</gene>
<evidence type="ECO:0000313" key="2">
    <source>
        <dbReference type="EMBL" id="MEQ2293361.1"/>
    </source>
</evidence>
<comment type="caution">
    <text evidence="2">The sequence shown here is derived from an EMBL/GenBank/DDBJ whole genome shotgun (WGS) entry which is preliminary data.</text>
</comment>
<reference evidence="2 3" key="1">
    <citation type="submission" date="2021-06" db="EMBL/GenBank/DDBJ databases">
        <authorList>
            <person name="Palmer J.M."/>
        </authorList>
    </citation>
    <scope>NUCLEOTIDE SEQUENCE [LARGE SCALE GENOMIC DNA]</scope>
    <source>
        <strain evidence="2 3">AS_MEX2019</strain>
        <tissue evidence="2">Muscle</tissue>
    </source>
</reference>
<dbReference type="Proteomes" id="UP001469553">
    <property type="component" value="Unassembled WGS sequence"/>
</dbReference>
<dbReference type="EMBL" id="JAHRIP010032455">
    <property type="protein sequence ID" value="MEQ2293361.1"/>
    <property type="molecule type" value="Genomic_DNA"/>
</dbReference>
<feature type="region of interest" description="Disordered" evidence="1">
    <location>
        <begin position="1"/>
        <end position="75"/>
    </location>
</feature>
<protein>
    <submittedName>
        <fullName evidence="2">Uncharacterized protein</fullName>
    </submittedName>
</protein>
<organism evidence="2 3">
    <name type="scientific">Ameca splendens</name>
    <dbReference type="NCBI Taxonomy" id="208324"/>
    <lineage>
        <taxon>Eukaryota</taxon>
        <taxon>Metazoa</taxon>
        <taxon>Chordata</taxon>
        <taxon>Craniata</taxon>
        <taxon>Vertebrata</taxon>
        <taxon>Euteleostomi</taxon>
        <taxon>Actinopterygii</taxon>
        <taxon>Neopterygii</taxon>
        <taxon>Teleostei</taxon>
        <taxon>Neoteleostei</taxon>
        <taxon>Acanthomorphata</taxon>
        <taxon>Ovalentaria</taxon>
        <taxon>Atherinomorphae</taxon>
        <taxon>Cyprinodontiformes</taxon>
        <taxon>Goodeidae</taxon>
        <taxon>Ameca</taxon>
    </lineage>
</organism>
<keyword evidence="3" id="KW-1185">Reference proteome</keyword>
<sequence>MDQGENDLLGGDGSGSLSDLDVRRQIPIKLLSKPPLRSKPPPRTQRPGGRPCKSNSGEDGRDGAQLDMPIGNKCR</sequence>